<evidence type="ECO:0000313" key="3">
    <source>
        <dbReference type="EnsemblPlants" id="PNT63516"/>
    </source>
</evidence>
<reference evidence="2 3" key="1">
    <citation type="journal article" date="2010" name="Nature">
        <title>Genome sequencing and analysis of the model grass Brachypodium distachyon.</title>
        <authorList>
            <consortium name="International Brachypodium Initiative"/>
        </authorList>
    </citation>
    <scope>NUCLEOTIDE SEQUENCE [LARGE SCALE GENOMIC DNA]</scope>
    <source>
        <strain evidence="2 3">Bd21</strain>
    </source>
</reference>
<feature type="region of interest" description="Disordered" evidence="1">
    <location>
        <begin position="1"/>
        <end position="49"/>
    </location>
</feature>
<accession>A0A2K2CN96</accession>
<sequence length="313" mass="35673">MGEASLTSSRSMSQRSVEYHPLMEEEEGLSPAAAAAADDDSSRVCSRSNSSSWVVEMEKKIGDMNSEPAVEMARWKRHSIYRVPERIKNLHNSKAYQPELVSLGPFHHGDPELLPMEEHKRRAVVHLVKRSGKPLRDFICAVAEVAPQLQEAYKDLAGEWRGAGEKRERFVELMVTDGCFLVEAMRMDALRGKVEGDYAPNDPVFSKYGYLYLWNYIQSDMVVVENQLPLLLLQRLLVVLDHDRYQAHSHRPATASLKGMHADCTAFPSRIRQIKTWRLAARARGGPNLCGKEMSYLGAQFDFRLLLREKKWK</sequence>
<reference evidence="2" key="2">
    <citation type="submission" date="2017-06" db="EMBL/GenBank/DDBJ databases">
        <title>WGS assembly of Brachypodium distachyon.</title>
        <authorList>
            <consortium name="The International Brachypodium Initiative"/>
            <person name="Lucas S."/>
            <person name="Harmon-Smith M."/>
            <person name="Lail K."/>
            <person name="Tice H."/>
            <person name="Grimwood J."/>
            <person name="Bruce D."/>
            <person name="Barry K."/>
            <person name="Shu S."/>
            <person name="Lindquist E."/>
            <person name="Wang M."/>
            <person name="Pitluck S."/>
            <person name="Vogel J.P."/>
            <person name="Garvin D.F."/>
            <person name="Mockler T.C."/>
            <person name="Schmutz J."/>
            <person name="Rokhsar D."/>
            <person name="Bevan M.W."/>
        </authorList>
    </citation>
    <scope>NUCLEOTIDE SEQUENCE</scope>
    <source>
        <strain evidence="2">Bd21</strain>
    </source>
</reference>
<dbReference type="AlphaFoldDB" id="A0A2K2CN96"/>
<dbReference type="Pfam" id="PF03140">
    <property type="entry name" value="DUF247"/>
    <property type="match status" value="1"/>
</dbReference>
<proteinExistence type="predicted"/>
<name>A0A2K2CN96_BRADI</name>
<protein>
    <submittedName>
        <fullName evidence="2 3">Uncharacterized protein</fullName>
    </submittedName>
</protein>
<dbReference type="ExpressionAtlas" id="A0A2K2CN96">
    <property type="expression patterns" value="baseline and differential"/>
</dbReference>
<dbReference type="Gramene" id="PNT63516">
    <property type="protein sequence ID" value="PNT63516"/>
    <property type="gene ID" value="BRADI_4g16970v3"/>
</dbReference>
<dbReference type="PANTHER" id="PTHR31170">
    <property type="entry name" value="BNAC04G53230D PROTEIN"/>
    <property type="match status" value="1"/>
</dbReference>
<evidence type="ECO:0000256" key="1">
    <source>
        <dbReference type="SAM" id="MobiDB-lite"/>
    </source>
</evidence>
<evidence type="ECO:0000313" key="4">
    <source>
        <dbReference type="Proteomes" id="UP000008810"/>
    </source>
</evidence>
<dbReference type="OrthoDB" id="591587at2759"/>
<organism evidence="2">
    <name type="scientific">Brachypodium distachyon</name>
    <name type="common">Purple false brome</name>
    <name type="synonym">Trachynia distachya</name>
    <dbReference type="NCBI Taxonomy" id="15368"/>
    <lineage>
        <taxon>Eukaryota</taxon>
        <taxon>Viridiplantae</taxon>
        <taxon>Streptophyta</taxon>
        <taxon>Embryophyta</taxon>
        <taxon>Tracheophyta</taxon>
        <taxon>Spermatophyta</taxon>
        <taxon>Magnoliopsida</taxon>
        <taxon>Liliopsida</taxon>
        <taxon>Poales</taxon>
        <taxon>Poaceae</taxon>
        <taxon>BOP clade</taxon>
        <taxon>Pooideae</taxon>
        <taxon>Stipodae</taxon>
        <taxon>Brachypodieae</taxon>
        <taxon>Brachypodium</taxon>
    </lineage>
</organism>
<dbReference type="Gramene" id="PNT63517">
    <property type="protein sequence ID" value="PNT63517"/>
    <property type="gene ID" value="BRADI_4g16970v3"/>
</dbReference>
<dbReference type="EMBL" id="CM000883">
    <property type="protein sequence ID" value="PNT63517.1"/>
    <property type="molecule type" value="Genomic_DNA"/>
</dbReference>
<dbReference type="EMBL" id="CM000883">
    <property type="protein sequence ID" value="PNT63516.1"/>
    <property type="molecule type" value="Genomic_DNA"/>
</dbReference>
<gene>
    <name evidence="3" type="primary">LOC100825550</name>
    <name evidence="2" type="ORF">BRADI_4g16970v3</name>
</gene>
<dbReference type="EnsemblPlants" id="PNT63517">
    <property type="protein sequence ID" value="PNT63517"/>
    <property type="gene ID" value="BRADI_4g16970v3"/>
</dbReference>
<keyword evidence="4" id="KW-1185">Reference proteome</keyword>
<feature type="compositionally biased region" description="Low complexity" evidence="1">
    <location>
        <begin position="1"/>
        <end position="16"/>
    </location>
</feature>
<evidence type="ECO:0000313" key="2">
    <source>
        <dbReference type="EMBL" id="PNT63517.1"/>
    </source>
</evidence>
<reference evidence="3" key="3">
    <citation type="submission" date="2018-08" db="UniProtKB">
        <authorList>
            <consortium name="EnsemblPlants"/>
        </authorList>
    </citation>
    <scope>IDENTIFICATION</scope>
    <source>
        <strain evidence="3">cv. Bd21</strain>
    </source>
</reference>
<dbReference type="PANTHER" id="PTHR31170:SF18">
    <property type="entry name" value="(WILD MALAYSIAN BANANA) HYPOTHETICAL PROTEIN"/>
    <property type="match status" value="1"/>
</dbReference>
<dbReference type="InterPro" id="IPR004158">
    <property type="entry name" value="DUF247_pln"/>
</dbReference>
<dbReference type="Proteomes" id="UP000008810">
    <property type="component" value="Chromosome 4"/>
</dbReference>
<dbReference type="EnsemblPlants" id="PNT63516">
    <property type="protein sequence ID" value="PNT63516"/>
    <property type="gene ID" value="BRADI_4g16970v3"/>
</dbReference>